<dbReference type="GO" id="GO:0003735">
    <property type="term" value="F:structural constituent of ribosome"/>
    <property type="evidence" value="ECO:0007669"/>
    <property type="project" value="InterPro"/>
</dbReference>
<keyword evidence="5" id="KW-0694">RNA-binding</keyword>
<dbReference type="SUPFAM" id="SSF52166">
    <property type="entry name" value="Ribosomal protein L4"/>
    <property type="match status" value="1"/>
</dbReference>
<evidence type="ECO:0000256" key="5">
    <source>
        <dbReference type="HAMAP-Rule" id="MF_01328"/>
    </source>
</evidence>
<dbReference type="InterPro" id="IPR013005">
    <property type="entry name" value="Ribosomal_uL4-like"/>
</dbReference>
<feature type="region of interest" description="Disordered" evidence="6">
    <location>
        <begin position="43"/>
        <end position="93"/>
    </location>
</feature>
<keyword evidence="2 5" id="KW-0689">Ribosomal protein</keyword>
<dbReference type="GO" id="GO:0019843">
    <property type="term" value="F:rRNA binding"/>
    <property type="evidence" value="ECO:0007669"/>
    <property type="project" value="UniProtKB-UniRule"/>
</dbReference>
<dbReference type="InterPro" id="IPR002136">
    <property type="entry name" value="Ribosomal_uL4"/>
</dbReference>
<dbReference type="InterPro" id="IPR023574">
    <property type="entry name" value="Ribosomal_uL4_dom_sf"/>
</dbReference>
<sequence>MKLDVISLENKKAGSVELDESIFGLEVRSDLLARYVNWQLAKRRAGTHATKGRSDVSGGGKKPFKQKGTGSARQGTSRSPKHRGGGIVFGPQPRAYDHQLTKKFRKLALKTALSSKQASGKLVIVDNTEMKAPKTSELNKLLASLGWGSALVIDGAQVNKNFALAAGNIIGLDVLPTQGANVYDILRHDTLVLTQDAVVQLQERLK</sequence>
<dbReference type="NCBIfam" id="TIGR03953">
    <property type="entry name" value="rplD_bact"/>
    <property type="match status" value="1"/>
</dbReference>
<dbReference type="PANTHER" id="PTHR10746:SF6">
    <property type="entry name" value="LARGE RIBOSOMAL SUBUNIT PROTEIN UL4M"/>
    <property type="match status" value="1"/>
</dbReference>
<evidence type="ECO:0000256" key="6">
    <source>
        <dbReference type="SAM" id="MobiDB-lite"/>
    </source>
</evidence>
<accession>A0A1E5Q5E8</accession>
<dbReference type="Proteomes" id="UP000095347">
    <property type="component" value="Unassembled WGS sequence"/>
</dbReference>
<dbReference type="GO" id="GO:0005840">
    <property type="term" value="C:ribosome"/>
    <property type="evidence" value="ECO:0007669"/>
    <property type="project" value="UniProtKB-KW"/>
</dbReference>
<dbReference type="HAMAP" id="MF_01328_B">
    <property type="entry name" value="Ribosomal_uL4_B"/>
    <property type="match status" value="1"/>
</dbReference>
<evidence type="ECO:0000313" key="8">
    <source>
        <dbReference type="Proteomes" id="UP000095347"/>
    </source>
</evidence>
<comment type="function">
    <text evidence="5">Forms part of the polypeptide exit tunnel.</text>
</comment>
<proteinExistence type="inferred from homology"/>
<keyword evidence="8" id="KW-1185">Reference proteome</keyword>
<dbReference type="AlphaFoldDB" id="A0A1E5Q5E8"/>
<organism evidence="7 8">
    <name type="scientific">Magnetovibrio blakemorei</name>
    <dbReference type="NCBI Taxonomy" id="28181"/>
    <lineage>
        <taxon>Bacteria</taxon>
        <taxon>Pseudomonadati</taxon>
        <taxon>Pseudomonadota</taxon>
        <taxon>Alphaproteobacteria</taxon>
        <taxon>Rhodospirillales</taxon>
        <taxon>Magnetovibrionaceae</taxon>
        <taxon>Magnetovibrio</taxon>
    </lineage>
</organism>
<dbReference type="STRING" id="28181.BEN30_14825"/>
<comment type="similarity">
    <text evidence="1 5">Belongs to the universal ribosomal protein uL4 family.</text>
</comment>
<dbReference type="Gene3D" id="3.40.1370.10">
    <property type="match status" value="1"/>
</dbReference>
<feature type="compositionally biased region" description="Polar residues" evidence="6">
    <location>
        <begin position="68"/>
        <end position="78"/>
    </location>
</feature>
<name>A0A1E5Q5E8_9PROT</name>
<evidence type="ECO:0000256" key="2">
    <source>
        <dbReference type="ARBA" id="ARBA00022980"/>
    </source>
</evidence>
<comment type="function">
    <text evidence="5">One of the primary rRNA binding proteins, this protein initially binds near the 5'-end of the 23S rRNA. It is important during the early stages of 50S assembly. It makes multiple contacts with different domains of the 23S rRNA in the assembled 50S subunit and ribosome.</text>
</comment>
<keyword evidence="3 5" id="KW-0687">Ribonucleoprotein</keyword>
<evidence type="ECO:0000313" key="7">
    <source>
        <dbReference type="EMBL" id="OEJ65383.1"/>
    </source>
</evidence>
<keyword evidence="5" id="KW-0699">rRNA-binding</keyword>
<dbReference type="EMBL" id="MCGG01000052">
    <property type="protein sequence ID" value="OEJ65383.1"/>
    <property type="molecule type" value="Genomic_DNA"/>
</dbReference>
<protein>
    <recommendedName>
        <fullName evidence="4 5">Large ribosomal subunit protein uL4</fullName>
    </recommendedName>
</protein>
<gene>
    <name evidence="5" type="primary">rplD</name>
    <name evidence="7" type="ORF">BEN30_14825</name>
</gene>
<comment type="subunit">
    <text evidence="5">Part of the 50S ribosomal subunit.</text>
</comment>
<evidence type="ECO:0000256" key="3">
    <source>
        <dbReference type="ARBA" id="ARBA00023274"/>
    </source>
</evidence>
<evidence type="ECO:0000256" key="4">
    <source>
        <dbReference type="ARBA" id="ARBA00035244"/>
    </source>
</evidence>
<dbReference type="RefSeq" id="WP_069958842.1">
    <property type="nucleotide sequence ID" value="NZ_MCGG01000052.1"/>
</dbReference>
<dbReference type="GO" id="GO:1990904">
    <property type="term" value="C:ribonucleoprotein complex"/>
    <property type="evidence" value="ECO:0007669"/>
    <property type="project" value="UniProtKB-KW"/>
</dbReference>
<dbReference type="Pfam" id="PF00573">
    <property type="entry name" value="Ribosomal_L4"/>
    <property type="match status" value="1"/>
</dbReference>
<evidence type="ECO:0000256" key="1">
    <source>
        <dbReference type="ARBA" id="ARBA00010528"/>
    </source>
</evidence>
<dbReference type="OrthoDB" id="9803201at2"/>
<comment type="caution">
    <text evidence="7">The sequence shown here is derived from an EMBL/GenBank/DDBJ whole genome shotgun (WGS) entry which is preliminary data.</text>
</comment>
<reference evidence="8" key="1">
    <citation type="submission" date="2016-07" db="EMBL/GenBank/DDBJ databases">
        <authorList>
            <person name="Florea S."/>
            <person name="Webb J.S."/>
            <person name="Jaromczyk J."/>
            <person name="Schardl C.L."/>
        </authorList>
    </citation>
    <scope>NUCLEOTIDE SEQUENCE [LARGE SCALE GENOMIC DNA]</scope>
    <source>
        <strain evidence="8">MV-1</strain>
    </source>
</reference>
<dbReference type="PANTHER" id="PTHR10746">
    <property type="entry name" value="50S RIBOSOMAL PROTEIN L4"/>
    <property type="match status" value="1"/>
</dbReference>
<dbReference type="GO" id="GO:0006412">
    <property type="term" value="P:translation"/>
    <property type="evidence" value="ECO:0007669"/>
    <property type="project" value="UniProtKB-UniRule"/>
</dbReference>